<protein>
    <submittedName>
        <fullName evidence="2">Uncharacterized protein</fullName>
    </submittedName>
</protein>
<name>A0A4C1XV04_EUMVA</name>
<keyword evidence="3" id="KW-1185">Reference proteome</keyword>
<dbReference type="EMBL" id="BGZK01000970">
    <property type="protein sequence ID" value="GBP66883.1"/>
    <property type="molecule type" value="Genomic_DNA"/>
</dbReference>
<proteinExistence type="predicted"/>
<reference evidence="2 3" key="1">
    <citation type="journal article" date="2019" name="Commun. Biol.">
        <title>The bagworm genome reveals a unique fibroin gene that provides high tensile strength.</title>
        <authorList>
            <person name="Kono N."/>
            <person name="Nakamura H."/>
            <person name="Ohtoshi R."/>
            <person name="Tomita M."/>
            <person name="Numata K."/>
            <person name="Arakawa K."/>
        </authorList>
    </citation>
    <scope>NUCLEOTIDE SEQUENCE [LARGE SCALE GENOMIC DNA]</scope>
</reference>
<gene>
    <name evidence="2" type="ORF">EVAR_18056_1</name>
</gene>
<dbReference type="AlphaFoldDB" id="A0A4C1XV04"/>
<accession>A0A4C1XV04</accession>
<evidence type="ECO:0000313" key="3">
    <source>
        <dbReference type="Proteomes" id="UP000299102"/>
    </source>
</evidence>
<evidence type="ECO:0000313" key="2">
    <source>
        <dbReference type="EMBL" id="GBP66883.1"/>
    </source>
</evidence>
<evidence type="ECO:0000256" key="1">
    <source>
        <dbReference type="SAM" id="MobiDB-lite"/>
    </source>
</evidence>
<sequence>MISHFNVENERVRERERELLYNILEGKRPESRRSPSPMEIRLQRNHRRVAGLSGRNKITDRQANALMKRGVL</sequence>
<dbReference type="Proteomes" id="UP000299102">
    <property type="component" value="Unassembled WGS sequence"/>
</dbReference>
<organism evidence="2 3">
    <name type="scientific">Eumeta variegata</name>
    <name type="common">Bagworm moth</name>
    <name type="synonym">Eumeta japonica</name>
    <dbReference type="NCBI Taxonomy" id="151549"/>
    <lineage>
        <taxon>Eukaryota</taxon>
        <taxon>Metazoa</taxon>
        <taxon>Ecdysozoa</taxon>
        <taxon>Arthropoda</taxon>
        <taxon>Hexapoda</taxon>
        <taxon>Insecta</taxon>
        <taxon>Pterygota</taxon>
        <taxon>Neoptera</taxon>
        <taxon>Endopterygota</taxon>
        <taxon>Lepidoptera</taxon>
        <taxon>Glossata</taxon>
        <taxon>Ditrysia</taxon>
        <taxon>Tineoidea</taxon>
        <taxon>Psychidae</taxon>
        <taxon>Oiketicinae</taxon>
        <taxon>Eumeta</taxon>
    </lineage>
</organism>
<feature type="region of interest" description="Disordered" evidence="1">
    <location>
        <begin position="48"/>
        <end position="72"/>
    </location>
</feature>
<comment type="caution">
    <text evidence="2">The sequence shown here is derived from an EMBL/GenBank/DDBJ whole genome shotgun (WGS) entry which is preliminary data.</text>
</comment>